<proteinExistence type="predicted"/>
<feature type="coiled-coil region" evidence="1">
    <location>
        <begin position="256"/>
        <end position="319"/>
    </location>
</feature>
<dbReference type="Gene3D" id="2.60.200.20">
    <property type="match status" value="1"/>
</dbReference>
<dbReference type="InterPro" id="IPR000253">
    <property type="entry name" value="FHA_dom"/>
</dbReference>
<dbReference type="EMBL" id="CAJNNW010032365">
    <property type="protein sequence ID" value="CAE8712634.1"/>
    <property type="molecule type" value="Genomic_DNA"/>
</dbReference>
<protein>
    <recommendedName>
        <fullName evidence="3">FHA domain-containing protein</fullName>
    </recommendedName>
</protein>
<dbReference type="AlphaFoldDB" id="A0A813KPJ7"/>
<dbReference type="CDD" id="cd00060">
    <property type="entry name" value="FHA"/>
    <property type="match status" value="1"/>
</dbReference>
<dbReference type="SMART" id="SM00240">
    <property type="entry name" value="FHA"/>
    <property type="match status" value="1"/>
</dbReference>
<sequence length="445" mass="48648">MAAPPLGLMSSGDQDLFSDSDGEGEGVPLGLAEGARYDQPKSEWKKEEIHEENNRGVVTTEIAVETEPVEDKPFVAGKDACPELICGPRYTKAVKLTAGQWIKIGRDQTSHVLLENIGISRNHCSIRWDDKSRTVEFKDTSHSGTLVNREIVQSERRTLLHGQHICIEGKGVRYEFYLDLRPVRLGVSDPRSGVNSGGVSVSQIQKREQLRSLLTKLKVSCAKKERTIFDQENTFYEMVAENAKVAAKDKDDEEKAEHLKQDTVALEQQLDLSRQEWMAKLKEEYTANETGEQDVLEAAKDLQDKLSKLELKKVELERAIYPERFAVADLPDFDTLGLKAAASPADGGIQAEAGDVDGEQEAFAPTPLPSPAVLLSEAAASALAFRAAPAPAPADLELDDLFGEIEGEVARSTQAAQAEDDDDDAPLAGPAEKRQRVEGGSVEGN</sequence>
<evidence type="ECO:0000259" key="3">
    <source>
        <dbReference type="PROSITE" id="PS50006"/>
    </source>
</evidence>
<dbReference type="Pfam" id="PF00498">
    <property type="entry name" value="FHA"/>
    <property type="match status" value="1"/>
</dbReference>
<evidence type="ECO:0000313" key="5">
    <source>
        <dbReference type="Proteomes" id="UP000626109"/>
    </source>
</evidence>
<organism evidence="4 5">
    <name type="scientific">Polarella glacialis</name>
    <name type="common">Dinoflagellate</name>
    <dbReference type="NCBI Taxonomy" id="89957"/>
    <lineage>
        <taxon>Eukaryota</taxon>
        <taxon>Sar</taxon>
        <taxon>Alveolata</taxon>
        <taxon>Dinophyceae</taxon>
        <taxon>Suessiales</taxon>
        <taxon>Suessiaceae</taxon>
        <taxon>Polarella</taxon>
    </lineage>
</organism>
<feature type="domain" description="FHA" evidence="3">
    <location>
        <begin position="102"/>
        <end position="152"/>
    </location>
</feature>
<evidence type="ECO:0000256" key="2">
    <source>
        <dbReference type="SAM" id="MobiDB-lite"/>
    </source>
</evidence>
<dbReference type="PROSITE" id="PS50006">
    <property type="entry name" value="FHA_DOMAIN"/>
    <property type="match status" value="1"/>
</dbReference>
<evidence type="ECO:0000313" key="4">
    <source>
        <dbReference type="EMBL" id="CAE8712634.1"/>
    </source>
</evidence>
<accession>A0A813KPJ7</accession>
<dbReference type="SUPFAM" id="SSF49879">
    <property type="entry name" value="SMAD/FHA domain"/>
    <property type="match status" value="1"/>
</dbReference>
<keyword evidence="1" id="KW-0175">Coiled coil</keyword>
<feature type="region of interest" description="Disordered" evidence="2">
    <location>
        <begin position="405"/>
        <end position="445"/>
    </location>
</feature>
<dbReference type="Proteomes" id="UP000626109">
    <property type="component" value="Unassembled WGS sequence"/>
</dbReference>
<feature type="region of interest" description="Disordered" evidence="2">
    <location>
        <begin position="1"/>
        <end position="53"/>
    </location>
</feature>
<gene>
    <name evidence="4" type="ORF">PGLA2088_LOCUS37120</name>
</gene>
<feature type="compositionally biased region" description="Basic and acidic residues" evidence="2">
    <location>
        <begin position="35"/>
        <end position="53"/>
    </location>
</feature>
<reference evidence="4" key="1">
    <citation type="submission" date="2021-02" db="EMBL/GenBank/DDBJ databases">
        <authorList>
            <person name="Dougan E. K."/>
            <person name="Rhodes N."/>
            <person name="Thang M."/>
            <person name="Chan C."/>
        </authorList>
    </citation>
    <scope>NUCLEOTIDE SEQUENCE</scope>
</reference>
<evidence type="ECO:0000256" key="1">
    <source>
        <dbReference type="SAM" id="Coils"/>
    </source>
</evidence>
<dbReference type="InterPro" id="IPR008984">
    <property type="entry name" value="SMAD_FHA_dom_sf"/>
</dbReference>
<comment type="caution">
    <text evidence="4">The sequence shown here is derived from an EMBL/GenBank/DDBJ whole genome shotgun (WGS) entry which is preliminary data.</text>
</comment>
<name>A0A813KPJ7_POLGL</name>